<gene>
    <name evidence="2" type="ordered locus">MHC_03710</name>
</gene>
<evidence type="ECO:0000256" key="1">
    <source>
        <dbReference type="SAM" id="Phobius"/>
    </source>
</evidence>
<keyword evidence="1" id="KW-1133">Transmembrane helix</keyword>
<dbReference type="KEGG" id="mhe:MHC_03710"/>
<sequence length="209" mass="23149">MVSKVGVAIVGALGAGTVSYVGYEYLFNAKEEQRKVTIGEELSSFLLNTESSEKWAARKNKLSQASDSSLVEELKSLKSGITEAQVKNWCSIASTKVYSEVSSLYLENVRSYCTFHNEDKLPSGYIKSNEAWEKANERLKNVSSDTVLSSHMKDVRDKLSKQGTSDTDALKNWCSGVYGKPYLGEENQDFRDAKTYCSKVVEPAPSRPA</sequence>
<proteinExistence type="predicted"/>
<evidence type="ECO:0000313" key="2">
    <source>
        <dbReference type="EMBL" id="AEW45602.1"/>
    </source>
</evidence>
<dbReference type="HOGENOM" id="CLU_087258_1_0_14"/>
<keyword evidence="3" id="KW-1185">Reference proteome</keyword>
<keyword evidence="1" id="KW-0812">Transmembrane</keyword>
<keyword evidence="1" id="KW-0472">Membrane</keyword>
<dbReference type="EMBL" id="CP003199">
    <property type="protein sequence ID" value="AEW45602.1"/>
    <property type="molecule type" value="Genomic_DNA"/>
</dbReference>
<name>H6N7I0_MYCHN</name>
<dbReference type="AlphaFoldDB" id="H6N7I0"/>
<protein>
    <submittedName>
        <fullName evidence="2">Uncharacterized protein</fullName>
    </submittedName>
</protein>
<accession>H6N7I0</accession>
<reference evidence="2 3" key="1">
    <citation type="journal article" date="2012" name="J. Bacteriol.">
        <title>Complete genome sequence of Mycoplasma haemocanis strain Illinois.</title>
        <authorList>
            <person name="do Nascimento N.C."/>
            <person name="Guimaraes A.M."/>
            <person name="Santos A.P."/>
            <person name="Sanmiguel P.J."/>
            <person name="Messick J.B."/>
        </authorList>
    </citation>
    <scope>NUCLEOTIDE SEQUENCE [LARGE SCALE GENOMIC DNA]</scope>
    <source>
        <strain evidence="2 3">Illinois</strain>
    </source>
</reference>
<evidence type="ECO:0000313" key="3">
    <source>
        <dbReference type="Proteomes" id="UP000009135"/>
    </source>
</evidence>
<organism evidence="2 3">
    <name type="scientific">Mycoplasma haemocanis (strain Illinois)</name>
    <dbReference type="NCBI Taxonomy" id="1111676"/>
    <lineage>
        <taxon>Bacteria</taxon>
        <taxon>Bacillati</taxon>
        <taxon>Mycoplasmatota</taxon>
        <taxon>Mollicutes</taxon>
        <taxon>Mycoplasmataceae</taxon>
        <taxon>Mycoplasma</taxon>
    </lineage>
</organism>
<dbReference type="Proteomes" id="UP000009135">
    <property type="component" value="Chromosome"/>
</dbReference>
<feature type="transmembrane region" description="Helical" evidence="1">
    <location>
        <begin position="6"/>
        <end position="26"/>
    </location>
</feature>